<keyword evidence="3" id="KW-1185">Reference proteome</keyword>
<evidence type="ECO:0000313" key="3">
    <source>
        <dbReference type="Proteomes" id="UP001066276"/>
    </source>
</evidence>
<feature type="compositionally biased region" description="Basic and acidic residues" evidence="1">
    <location>
        <begin position="1"/>
        <end position="10"/>
    </location>
</feature>
<dbReference type="AlphaFoldDB" id="A0AAV7RH66"/>
<accession>A0AAV7RH66</accession>
<dbReference type="EMBL" id="JANPWB010000009">
    <property type="protein sequence ID" value="KAJ1150268.1"/>
    <property type="molecule type" value="Genomic_DNA"/>
</dbReference>
<feature type="region of interest" description="Disordered" evidence="1">
    <location>
        <begin position="1"/>
        <end position="30"/>
    </location>
</feature>
<gene>
    <name evidence="2" type="ORF">NDU88_003063</name>
</gene>
<name>A0AAV7RH66_PLEWA</name>
<feature type="region of interest" description="Disordered" evidence="1">
    <location>
        <begin position="42"/>
        <end position="161"/>
    </location>
</feature>
<protein>
    <submittedName>
        <fullName evidence="2">Uncharacterized protein</fullName>
    </submittedName>
</protein>
<feature type="compositionally biased region" description="Polar residues" evidence="1">
    <location>
        <begin position="42"/>
        <end position="52"/>
    </location>
</feature>
<dbReference type="Proteomes" id="UP001066276">
    <property type="component" value="Chromosome 5"/>
</dbReference>
<sequence length="161" mass="18267">MSRRPREPGARKRHWVNNVGSRERHKRTHGIQADHLCFSWVTSPSPRSTGHNRQLPGPCQSWPDHRGHSPPPLRLLSIALSPSSQSRAEREDQARLFKAVSKATPAPHTVRPAIGRTQGESPCEAKRWSPTRALPQSQGRPRGLIYWQENPTQAEQREHLP</sequence>
<evidence type="ECO:0000256" key="1">
    <source>
        <dbReference type="SAM" id="MobiDB-lite"/>
    </source>
</evidence>
<comment type="caution">
    <text evidence="2">The sequence shown here is derived from an EMBL/GenBank/DDBJ whole genome shotgun (WGS) entry which is preliminary data.</text>
</comment>
<evidence type="ECO:0000313" key="2">
    <source>
        <dbReference type="EMBL" id="KAJ1150268.1"/>
    </source>
</evidence>
<proteinExistence type="predicted"/>
<organism evidence="2 3">
    <name type="scientific">Pleurodeles waltl</name>
    <name type="common">Iberian ribbed newt</name>
    <dbReference type="NCBI Taxonomy" id="8319"/>
    <lineage>
        <taxon>Eukaryota</taxon>
        <taxon>Metazoa</taxon>
        <taxon>Chordata</taxon>
        <taxon>Craniata</taxon>
        <taxon>Vertebrata</taxon>
        <taxon>Euteleostomi</taxon>
        <taxon>Amphibia</taxon>
        <taxon>Batrachia</taxon>
        <taxon>Caudata</taxon>
        <taxon>Salamandroidea</taxon>
        <taxon>Salamandridae</taxon>
        <taxon>Pleurodelinae</taxon>
        <taxon>Pleurodeles</taxon>
    </lineage>
</organism>
<reference evidence="2" key="1">
    <citation type="journal article" date="2022" name="bioRxiv">
        <title>Sequencing and chromosome-scale assembly of the giantPleurodeles waltlgenome.</title>
        <authorList>
            <person name="Brown T."/>
            <person name="Elewa A."/>
            <person name="Iarovenko S."/>
            <person name="Subramanian E."/>
            <person name="Araus A.J."/>
            <person name="Petzold A."/>
            <person name="Susuki M."/>
            <person name="Suzuki K.-i.T."/>
            <person name="Hayashi T."/>
            <person name="Toyoda A."/>
            <person name="Oliveira C."/>
            <person name="Osipova E."/>
            <person name="Leigh N.D."/>
            <person name="Simon A."/>
            <person name="Yun M.H."/>
        </authorList>
    </citation>
    <scope>NUCLEOTIDE SEQUENCE</scope>
    <source>
        <strain evidence="2">20211129_DDA</strain>
        <tissue evidence="2">Liver</tissue>
    </source>
</reference>